<dbReference type="HOGENOM" id="CLU_487349_0_0_6"/>
<keyword evidence="2 3" id="KW-0732">Signal</keyword>
<dbReference type="InterPro" id="IPR021884">
    <property type="entry name" value="Ice-bd_prot"/>
</dbReference>
<feature type="signal peptide" evidence="3">
    <location>
        <begin position="1"/>
        <end position="30"/>
    </location>
</feature>
<proteinExistence type="inferred from homology"/>
<reference evidence="4 5" key="1">
    <citation type="submission" date="2007-01" db="EMBL/GenBank/DDBJ databases">
        <title>Complete sequence of Psychromonas ingrahamii 37.</title>
        <authorList>
            <consortium name="US DOE Joint Genome Institute"/>
            <person name="Copeland A."/>
            <person name="Lucas S."/>
            <person name="Lapidus A."/>
            <person name="Barry K."/>
            <person name="Detter J.C."/>
            <person name="Glavina del Rio T."/>
            <person name="Hammon N."/>
            <person name="Israni S."/>
            <person name="Dalin E."/>
            <person name="Tice H."/>
            <person name="Pitluck S."/>
            <person name="Thompson L.S."/>
            <person name="Brettin T."/>
            <person name="Bruce D."/>
            <person name="Han C."/>
            <person name="Tapia R."/>
            <person name="Schmutz J."/>
            <person name="Larimer F."/>
            <person name="Land M."/>
            <person name="Hauser L."/>
            <person name="Kyrpides N."/>
            <person name="Ivanova N."/>
            <person name="Staley J."/>
            <person name="Richardson P."/>
        </authorList>
    </citation>
    <scope>NUCLEOTIDE SEQUENCE [LARGE SCALE GENOMIC DNA]</scope>
    <source>
        <strain evidence="4 5">37</strain>
    </source>
</reference>
<evidence type="ECO:0000313" key="5">
    <source>
        <dbReference type="Proteomes" id="UP000000639"/>
    </source>
</evidence>
<evidence type="ECO:0000256" key="3">
    <source>
        <dbReference type="SAM" id="SignalP"/>
    </source>
</evidence>
<dbReference type="AlphaFoldDB" id="A1SVP7"/>
<feature type="chain" id="PRO_5002637099" evidence="3">
    <location>
        <begin position="31"/>
        <end position="559"/>
    </location>
</feature>
<sequence length="559" mass="56658">MKNKTLKKGHVFSGGLLALSMLGSISVASAANGFVEDFSGGNLPSHLEAVGGVGTWYSQGTRCCSGQVGGAVFEDGHVRFQGRDTRGDYSGGLRSYLRTIETDYSSVSFVAEVTVTIPEVPRSGRNIVFFGLGPVLPVDKYGGPGTEAGSGISIGTLPTNFAPQFQVWNGVKPETKADVACGGNGTHRMRLEWNAETKTAVTSIDQDYSGGTFSADCTLPPITSFADQPNGSGRIFIGGDWDAIFDDLEVTIAHISPFKSHAAIAGGAINIAASSTVNGDLAAQAAVVIGANSVVHNIYAGAAVTTGALSTVENIFSGAAAGIGANAEAQNIHAGAAITLGASGQVQAVYAGAAITLGAGASTNGVLNDDANGDQYADAEDIHNSGNMAKVIAEITKTQSALSALKPSSANGPLYTTMGTRTLAPGVWEGSAVSIAASSTITFDADEYTDNKDHVWVINLSEALTVGASTHFEIIGLGNGDTASIIWNVGAAVTLGAGTSFRGTAFVGGAVNAATSSVSCGHLYATGAISIGSIGVDSAGSPITCENSDAVFTYLETLD</sequence>
<evidence type="ECO:0000256" key="1">
    <source>
        <dbReference type="ARBA" id="ARBA00005445"/>
    </source>
</evidence>
<accession>A1SVP7</accession>
<gene>
    <name evidence="4" type="ordered locus">Ping_1782</name>
</gene>
<organism evidence="4 5">
    <name type="scientific">Psychromonas ingrahamii (strain DSM 17664 / CCUG 51855 / 37)</name>
    <dbReference type="NCBI Taxonomy" id="357804"/>
    <lineage>
        <taxon>Bacteria</taxon>
        <taxon>Pseudomonadati</taxon>
        <taxon>Pseudomonadota</taxon>
        <taxon>Gammaproteobacteria</taxon>
        <taxon>Alteromonadales</taxon>
        <taxon>Psychromonadaceae</taxon>
        <taxon>Psychromonas</taxon>
    </lineage>
</organism>
<evidence type="ECO:0000256" key="2">
    <source>
        <dbReference type="ARBA" id="ARBA00022729"/>
    </source>
</evidence>
<keyword evidence="5" id="KW-1185">Reference proteome</keyword>
<protein>
    <submittedName>
        <fullName evidence="4">Gamma-D-glutamate-meso-diaminopimelate muropeptidase</fullName>
    </submittedName>
</protein>
<dbReference type="KEGG" id="pin:Ping_1782"/>
<dbReference type="Proteomes" id="UP000000639">
    <property type="component" value="Chromosome"/>
</dbReference>
<dbReference type="STRING" id="357804.Ping_1782"/>
<dbReference type="eggNOG" id="COG4726">
    <property type="taxonomic scope" value="Bacteria"/>
</dbReference>
<name>A1SVP7_PSYIN</name>
<dbReference type="RefSeq" id="WP_011770122.1">
    <property type="nucleotide sequence ID" value="NC_008709.1"/>
</dbReference>
<dbReference type="Pfam" id="PF11999">
    <property type="entry name" value="Ice_binding"/>
    <property type="match status" value="1"/>
</dbReference>
<dbReference type="EMBL" id="CP000510">
    <property type="protein sequence ID" value="ABM03562.1"/>
    <property type="molecule type" value="Genomic_DNA"/>
</dbReference>
<comment type="similarity">
    <text evidence="1">Belongs to the ice-binding protein family.</text>
</comment>
<evidence type="ECO:0000313" key="4">
    <source>
        <dbReference type="EMBL" id="ABM03562.1"/>
    </source>
</evidence>